<accession>A0AAD7T3N5</accession>
<protein>
    <recommendedName>
        <fullName evidence="5">Ankyrin repeat domain-containing protein 40</fullName>
    </recommendedName>
</protein>
<evidence type="ECO:0000313" key="3">
    <source>
        <dbReference type="EMBL" id="KAJ8413723.1"/>
    </source>
</evidence>
<feature type="region of interest" description="Disordered" evidence="2">
    <location>
        <begin position="445"/>
        <end position="502"/>
    </location>
</feature>
<comment type="caution">
    <text evidence="3">The sequence shown here is derived from an EMBL/GenBank/DDBJ whole genome shotgun (WGS) entry which is preliminary data.</text>
</comment>
<dbReference type="Proteomes" id="UP001221898">
    <property type="component" value="Unassembled WGS sequence"/>
</dbReference>
<gene>
    <name evidence="3" type="ORF">AAFF_G00082300</name>
</gene>
<evidence type="ECO:0008006" key="5">
    <source>
        <dbReference type="Google" id="ProtNLM"/>
    </source>
</evidence>
<dbReference type="PROSITE" id="PS50297">
    <property type="entry name" value="ANK_REP_REGION"/>
    <property type="match status" value="1"/>
</dbReference>
<dbReference type="PANTHER" id="PTHR24192">
    <property type="entry name" value="ANKYRIN REPEAT DOMAIN 40"/>
    <property type="match status" value="1"/>
</dbReference>
<dbReference type="InterPro" id="IPR039195">
    <property type="entry name" value="ANKRD40"/>
</dbReference>
<evidence type="ECO:0000313" key="4">
    <source>
        <dbReference type="Proteomes" id="UP001221898"/>
    </source>
</evidence>
<keyword evidence="1" id="KW-0040">ANK repeat</keyword>
<dbReference type="PANTHER" id="PTHR24192:SF3">
    <property type="entry name" value="ANKYRIN REPEAT DOMAIN 40"/>
    <property type="match status" value="1"/>
</dbReference>
<evidence type="ECO:0000256" key="1">
    <source>
        <dbReference type="PROSITE-ProRule" id="PRU00023"/>
    </source>
</evidence>
<name>A0AAD7T3N5_9TELE</name>
<dbReference type="AlphaFoldDB" id="A0AAD7T3N5"/>
<feature type="compositionally biased region" description="Polar residues" evidence="2">
    <location>
        <begin position="154"/>
        <end position="167"/>
    </location>
</feature>
<dbReference type="PROSITE" id="PS50088">
    <property type="entry name" value="ANK_REPEAT"/>
    <property type="match status" value="1"/>
</dbReference>
<reference evidence="3" key="1">
    <citation type="journal article" date="2023" name="Science">
        <title>Genome structures resolve the early diversification of teleost fishes.</title>
        <authorList>
            <person name="Parey E."/>
            <person name="Louis A."/>
            <person name="Montfort J."/>
            <person name="Bouchez O."/>
            <person name="Roques C."/>
            <person name="Iampietro C."/>
            <person name="Lluch J."/>
            <person name="Castinel A."/>
            <person name="Donnadieu C."/>
            <person name="Desvignes T."/>
            <person name="Floi Bucao C."/>
            <person name="Jouanno E."/>
            <person name="Wen M."/>
            <person name="Mejri S."/>
            <person name="Dirks R."/>
            <person name="Jansen H."/>
            <person name="Henkel C."/>
            <person name="Chen W.J."/>
            <person name="Zahm M."/>
            <person name="Cabau C."/>
            <person name="Klopp C."/>
            <person name="Thompson A.W."/>
            <person name="Robinson-Rechavi M."/>
            <person name="Braasch I."/>
            <person name="Lecointre G."/>
            <person name="Bobe J."/>
            <person name="Postlethwait J.H."/>
            <person name="Berthelot C."/>
            <person name="Roest Crollius H."/>
            <person name="Guiguen Y."/>
        </authorList>
    </citation>
    <scope>NUCLEOTIDE SEQUENCE</scope>
    <source>
        <strain evidence="3">NC1722</strain>
    </source>
</reference>
<feature type="region of interest" description="Disordered" evidence="2">
    <location>
        <begin position="140"/>
        <end position="172"/>
    </location>
</feature>
<dbReference type="SMART" id="SM00248">
    <property type="entry name" value="ANK"/>
    <property type="match status" value="2"/>
</dbReference>
<sequence>MSTLSLDKELQERLREASAIGDIDEVRILVESGVNINSQNEINGWTCLHWACKRNHGEIVAYLLHSGADKEILTSKEELAVQLTSKPDIRRLLGVEEEDVPEVKEPELPIIPNYLSNPQFPYVKTDTKDLILQSHISRNGTVDQEPHCEPATSPAPSQPNKQEPSSFDDTEEHRQAAYIPVPEQNGLPLNPQGAVNGTLSEIHHSNHREYAQTVAQSEPVCSSLPSSNGSSSSHVDKPTVGRQPSVPQQLNTNQAGMSVPAFQPFFFTSTFPVNVQELVLKVRIQKPNARENDFIEVELDRQELTYRSLLRVCCRELGISSDHVEKIRKLPNTMLRKDKDVARLQDFQELEVVLEKEESLLSAGAKFVAVQRRFTLPPPPGADSQTPPPIRAPCQGQSGTGLEKILSSFTEDGTTVLLLGDFNLLLDTPQSSAFSPCFSPLTSPWLNPTSPDQLREVVPPTRDQDREERDRESGCQAPGGMGQSVCQRRRSGEVWTGSKGSPMIDASITVEGSIRDLVERKIWKN</sequence>
<dbReference type="EMBL" id="JAINUG010000015">
    <property type="protein sequence ID" value="KAJ8413723.1"/>
    <property type="molecule type" value="Genomic_DNA"/>
</dbReference>
<feature type="region of interest" description="Disordered" evidence="2">
    <location>
        <begin position="211"/>
        <end position="251"/>
    </location>
</feature>
<dbReference type="SUPFAM" id="SSF48403">
    <property type="entry name" value="Ankyrin repeat"/>
    <property type="match status" value="1"/>
</dbReference>
<dbReference type="InterPro" id="IPR036770">
    <property type="entry name" value="Ankyrin_rpt-contain_sf"/>
</dbReference>
<organism evidence="3 4">
    <name type="scientific">Aldrovandia affinis</name>
    <dbReference type="NCBI Taxonomy" id="143900"/>
    <lineage>
        <taxon>Eukaryota</taxon>
        <taxon>Metazoa</taxon>
        <taxon>Chordata</taxon>
        <taxon>Craniata</taxon>
        <taxon>Vertebrata</taxon>
        <taxon>Euteleostomi</taxon>
        <taxon>Actinopterygii</taxon>
        <taxon>Neopterygii</taxon>
        <taxon>Teleostei</taxon>
        <taxon>Notacanthiformes</taxon>
        <taxon>Halosauridae</taxon>
        <taxon>Aldrovandia</taxon>
    </lineage>
</organism>
<dbReference type="InterPro" id="IPR002110">
    <property type="entry name" value="Ankyrin_rpt"/>
</dbReference>
<evidence type="ECO:0000256" key="2">
    <source>
        <dbReference type="SAM" id="MobiDB-lite"/>
    </source>
</evidence>
<dbReference type="Pfam" id="PF13637">
    <property type="entry name" value="Ank_4"/>
    <property type="match status" value="1"/>
</dbReference>
<feature type="compositionally biased region" description="Basic and acidic residues" evidence="2">
    <location>
        <begin position="462"/>
        <end position="473"/>
    </location>
</feature>
<proteinExistence type="predicted"/>
<feature type="compositionally biased region" description="Low complexity" evidence="2">
    <location>
        <begin position="222"/>
        <end position="233"/>
    </location>
</feature>
<dbReference type="Gene3D" id="1.25.40.20">
    <property type="entry name" value="Ankyrin repeat-containing domain"/>
    <property type="match status" value="1"/>
</dbReference>
<feature type="repeat" description="ANK" evidence="1">
    <location>
        <begin position="43"/>
        <end position="75"/>
    </location>
</feature>
<keyword evidence="4" id="KW-1185">Reference proteome</keyword>